<accession>A0A482WXA2</accession>
<keyword evidence="1" id="KW-0472">Membrane</keyword>
<gene>
    <name evidence="2" type="ORF">LSTR_LSTR003101</name>
</gene>
<dbReference type="AlphaFoldDB" id="A0A482WXA2"/>
<name>A0A482WXA2_LAOST</name>
<dbReference type="Proteomes" id="UP000291343">
    <property type="component" value="Unassembled WGS sequence"/>
</dbReference>
<feature type="transmembrane region" description="Helical" evidence="1">
    <location>
        <begin position="80"/>
        <end position="105"/>
    </location>
</feature>
<keyword evidence="1" id="KW-0812">Transmembrane</keyword>
<proteinExistence type="predicted"/>
<comment type="caution">
    <text evidence="2">The sequence shown here is derived from an EMBL/GenBank/DDBJ whole genome shotgun (WGS) entry which is preliminary data.</text>
</comment>
<organism evidence="2 3">
    <name type="scientific">Laodelphax striatellus</name>
    <name type="common">Small brown planthopper</name>
    <name type="synonym">Delphax striatella</name>
    <dbReference type="NCBI Taxonomy" id="195883"/>
    <lineage>
        <taxon>Eukaryota</taxon>
        <taxon>Metazoa</taxon>
        <taxon>Ecdysozoa</taxon>
        <taxon>Arthropoda</taxon>
        <taxon>Hexapoda</taxon>
        <taxon>Insecta</taxon>
        <taxon>Pterygota</taxon>
        <taxon>Neoptera</taxon>
        <taxon>Paraneoptera</taxon>
        <taxon>Hemiptera</taxon>
        <taxon>Auchenorrhyncha</taxon>
        <taxon>Fulgoroidea</taxon>
        <taxon>Delphacidae</taxon>
        <taxon>Criomorphinae</taxon>
        <taxon>Laodelphax</taxon>
    </lineage>
</organism>
<sequence length="277" mass="31940">MQFVVVKQLSAHPTDSNLPTNVPPHRTTKPSLHSVIFSRALLYQLLPPILATCFPTLWRQNFHLLFQLRNTLRLHVVVKMYTLLHIIITGILPNIFEALVVILPLQPLLPFTFPARIYEFPPEFEHLRAFFVPCVIRWVRPSSVLPVGCPVVEWHQPPPWIPILYVSHSSKQRQRSKDDGDVDYCKRRGVEPSFYIYILYYYSSGAGTKAEGSGSEASSSASPITELIITLIWPFYMEEEARSRGADRDRYRIFPSEEARANDYIDIISCFNRCIHL</sequence>
<keyword evidence="3" id="KW-1185">Reference proteome</keyword>
<evidence type="ECO:0000256" key="1">
    <source>
        <dbReference type="SAM" id="Phobius"/>
    </source>
</evidence>
<dbReference type="EMBL" id="QKKF02023479">
    <property type="protein sequence ID" value="RZF37690.1"/>
    <property type="molecule type" value="Genomic_DNA"/>
</dbReference>
<evidence type="ECO:0000313" key="3">
    <source>
        <dbReference type="Proteomes" id="UP000291343"/>
    </source>
</evidence>
<reference evidence="2 3" key="1">
    <citation type="journal article" date="2017" name="Gigascience">
        <title>Genome sequence of the small brown planthopper, Laodelphax striatellus.</title>
        <authorList>
            <person name="Zhu J."/>
            <person name="Jiang F."/>
            <person name="Wang X."/>
            <person name="Yang P."/>
            <person name="Bao Y."/>
            <person name="Zhao W."/>
            <person name="Wang W."/>
            <person name="Lu H."/>
            <person name="Wang Q."/>
            <person name="Cui N."/>
            <person name="Li J."/>
            <person name="Chen X."/>
            <person name="Luo L."/>
            <person name="Yu J."/>
            <person name="Kang L."/>
            <person name="Cui F."/>
        </authorList>
    </citation>
    <scope>NUCLEOTIDE SEQUENCE [LARGE SCALE GENOMIC DNA]</scope>
    <source>
        <strain evidence="2">Lst14</strain>
    </source>
</reference>
<dbReference type="InParanoid" id="A0A482WXA2"/>
<keyword evidence="1" id="KW-1133">Transmembrane helix</keyword>
<protein>
    <submittedName>
        <fullName evidence="2">Uncharacterized protein</fullName>
    </submittedName>
</protein>
<evidence type="ECO:0000313" key="2">
    <source>
        <dbReference type="EMBL" id="RZF37690.1"/>
    </source>
</evidence>